<dbReference type="InterPro" id="IPR045709">
    <property type="entry name" value="DUF6065"/>
</dbReference>
<protein>
    <submittedName>
        <fullName evidence="1">Uncharacterized protein</fullName>
    </submittedName>
</protein>
<evidence type="ECO:0000313" key="1">
    <source>
        <dbReference type="EMBL" id="CAD0319533.1"/>
    </source>
</evidence>
<dbReference type="AlphaFoldDB" id="A0A6V7CPF2"/>
<sequence>MKLTAHVLDGHTLDIRPAPHERDWMDATDQRYAYRCLPLAVANAHGWELLCQAGFEASWDGRDGLDAIRISADAGTTAPAISHFGYGVLTFHVPCLFRTEEGIDLFVTGPLNRPKDGIGALSGMIETDWSPYTFTMNWRFTRPGRVRFDAGEPFCHLFPLPRRLIEQVQPQWQPLSEAPELARQHADWTHSRTRFLNELPDAQSAAAREKWQRGYFLGVAGADRAPAPGHRSRLRLPMFARTASEDEADNGMPAD</sequence>
<reference evidence="1" key="1">
    <citation type="submission" date="2020-07" db="EMBL/GenBank/DDBJ databases">
        <authorList>
            <person name="Pothier F. J."/>
        </authorList>
    </citation>
    <scope>NUCLEOTIDE SEQUENCE</scope>
    <source>
        <strain evidence="1">CFBP 8129</strain>
    </source>
</reference>
<dbReference type="EMBL" id="LR828253">
    <property type="protein sequence ID" value="CAD0319533.1"/>
    <property type="molecule type" value="Genomic_DNA"/>
</dbReference>
<proteinExistence type="predicted"/>
<dbReference type="Pfam" id="PF19541">
    <property type="entry name" value="DUF6065"/>
    <property type="match status" value="1"/>
</dbReference>
<gene>
    <name evidence="1" type="ORF">CFBP8129_15270</name>
</gene>
<dbReference type="RefSeq" id="WP_006449953.1">
    <property type="nucleotide sequence ID" value="NZ_CP018728.1"/>
</dbReference>
<dbReference type="EMBL" id="LR828253">
    <property type="protein sequence ID" value="CAD0319524.1"/>
    <property type="molecule type" value="Genomic_DNA"/>
</dbReference>
<accession>A0A6V7CPF2</accession>
<name>A0A6V7CPF2_9XANT</name>
<organism evidence="1">
    <name type="scientific">Xanthomonas hortorum pv. gardneri</name>
    <dbReference type="NCBI Taxonomy" id="2754056"/>
    <lineage>
        <taxon>Bacteria</taxon>
        <taxon>Pseudomonadati</taxon>
        <taxon>Pseudomonadota</taxon>
        <taxon>Gammaproteobacteria</taxon>
        <taxon>Lysobacterales</taxon>
        <taxon>Lysobacteraceae</taxon>
        <taxon>Xanthomonas</taxon>
    </lineage>
</organism>